<gene>
    <name evidence="1" type="ORF">SAMN04488541_10427</name>
</gene>
<dbReference type="Proteomes" id="UP000199513">
    <property type="component" value="Unassembled WGS sequence"/>
</dbReference>
<dbReference type="STRING" id="1003.SAMN04488541_10427"/>
<dbReference type="AlphaFoldDB" id="A0A1I2J473"/>
<name>A0A1I2J473_9BACT</name>
<accession>A0A1I2J473</accession>
<organism evidence="1 2">
    <name type="scientific">Thermoflexibacter ruber</name>
    <dbReference type="NCBI Taxonomy" id="1003"/>
    <lineage>
        <taxon>Bacteria</taxon>
        <taxon>Pseudomonadati</taxon>
        <taxon>Bacteroidota</taxon>
        <taxon>Cytophagia</taxon>
        <taxon>Cytophagales</taxon>
        <taxon>Thermoflexibacteraceae</taxon>
        <taxon>Thermoflexibacter</taxon>
    </lineage>
</organism>
<evidence type="ECO:0000313" key="1">
    <source>
        <dbReference type="EMBL" id="SFF49495.1"/>
    </source>
</evidence>
<reference evidence="1 2" key="1">
    <citation type="submission" date="2016-10" db="EMBL/GenBank/DDBJ databases">
        <authorList>
            <person name="de Groot N.N."/>
        </authorList>
    </citation>
    <scope>NUCLEOTIDE SEQUENCE [LARGE SCALE GENOMIC DNA]</scope>
    <source>
        <strain>GEY</strain>
        <strain evidence="2">DSM 9560</strain>
    </source>
</reference>
<evidence type="ECO:0000313" key="2">
    <source>
        <dbReference type="Proteomes" id="UP000199513"/>
    </source>
</evidence>
<proteinExistence type="predicted"/>
<protein>
    <submittedName>
        <fullName evidence="1">Uncharacterized protein</fullName>
    </submittedName>
</protein>
<keyword evidence="2" id="KW-1185">Reference proteome</keyword>
<sequence length="45" mass="5264">MKIKLVLIHFVVLTTFLFQVSYSSTYAHLLDKNVLAFQEEYRVTG</sequence>
<dbReference type="EMBL" id="FONY01000042">
    <property type="protein sequence ID" value="SFF49495.1"/>
    <property type="molecule type" value="Genomic_DNA"/>
</dbReference>